<dbReference type="PANTHER" id="PTHR12415:SF4">
    <property type="entry name" value="TYROSYL-DNA PHOSPHODIESTERASE DOMAIN-CONTAINING PROTEIN"/>
    <property type="match status" value="1"/>
</dbReference>
<dbReference type="Gene3D" id="3.30.870.10">
    <property type="entry name" value="Endonuclease Chain A"/>
    <property type="match status" value="2"/>
</dbReference>
<dbReference type="PROSITE" id="PS50035">
    <property type="entry name" value="PLD"/>
    <property type="match status" value="1"/>
</dbReference>
<feature type="active site" description="Nucleophile" evidence="1">
    <location>
        <position position="217"/>
    </location>
</feature>
<feature type="binding site" evidence="2">
    <location>
        <position position="453"/>
    </location>
    <ligand>
        <name>substrate</name>
    </ligand>
</feature>
<protein>
    <recommendedName>
        <fullName evidence="5">PLD phosphodiesterase domain-containing protein</fullName>
    </recommendedName>
</protein>
<evidence type="ECO:0000256" key="3">
    <source>
        <dbReference type="PIRSR" id="PIRSR610347-3"/>
    </source>
</evidence>
<dbReference type="CDD" id="cd09122">
    <property type="entry name" value="PLDc_Tdp1_1"/>
    <property type="match status" value="1"/>
</dbReference>
<feature type="compositionally biased region" description="Basic and acidic residues" evidence="4">
    <location>
        <begin position="43"/>
        <end position="52"/>
    </location>
</feature>
<evidence type="ECO:0000256" key="1">
    <source>
        <dbReference type="PIRSR" id="PIRSR610347-1"/>
    </source>
</evidence>
<accession>A0A0F8A4C9</accession>
<dbReference type="OrthoDB" id="47785at2759"/>
<dbReference type="GO" id="GO:0003690">
    <property type="term" value="F:double-stranded DNA binding"/>
    <property type="evidence" value="ECO:0007669"/>
    <property type="project" value="TreeGrafter"/>
</dbReference>
<feature type="region of interest" description="Disordered" evidence="4">
    <location>
        <begin position="29"/>
        <end position="121"/>
    </location>
</feature>
<gene>
    <name evidence="6" type="ORF">HIM_07153</name>
</gene>
<feature type="compositionally biased region" description="Polar residues" evidence="4">
    <location>
        <begin position="29"/>
        <end position="39"/>
    </location>
</feature>
<dbReference type="PANTHER" id="PTHR12415">
    <property type="entry name" value="TYROSYL-DNA PHOSPHODIESTERASE 1"/>
    <property type="match status" value="1"/>
</dbReference>
<evidence type="ECO:0000313" key="7">
    <source>
        <dbReference type="Proteomes" id="UP000054481"/>
    </source>
</evidence>
<feature type="site" description="Interaction with DNA" evidence="3">
    <location>
        <position position="485"/>
    </location>
</feature>
<keyword evidence="7" id="KW-1185">Reference proteome</keyword>
<evidence type="ECO:0000256" key="2">
    <source>
        <dbReference type="PIRSR" id="PIRSR610347-2"/>
    </source>
</evidence>
<evidence type="ECO:0000259" key="5">
    <source>
        <dbReference type="PROSITE" id="PS50035"/>
    </source>
</evidence>
<dbReference type="InterPro" id="IPR010347">
    <property type="entry name" value="Tdp1"/>
</dbReference>
<evidence type="ECO:0000313" key="6">
    <source>
        <dbReference type="EMBL" id="KJZ73359.1"/>
    </source>
</evidence>
<name>A0A0F8A4C9_9HYPO</name>
<feature type="active site" description="Proton donor/acceptor" evidence="1">
    <location>
        <position position="451"/>
    </location>
</feature>
<organism evidence="6 7">
    <name type="scientific">Hirsutella minnesotensis 3608</name>
    <dbReference type="NCBI Taxonomy" id="1043627"/>
    <lineage>
        <taxon>Eukaryota</taxon>
        <taxon>Fungi</taxon>
        <taxon>Dikarya</taxon>
        <taxon>Ascomycota</taxon>
        <taxon>Pezizomycotina</taxon>
        <taxon>Sordariomycetes</taxon>
        <taxon>Hypocreomycetidae</taxon>
        <taxon>Hypocreales</taxon>
        <taxon>Ophiocordycipitaceae</taxon>
        <taxon>Hirsutella</taxon>
    </lineage>
</organism>
<proteinExistence type="predicted"/>
<dbReference type="GO" id="GO:0005634">
    <property type="term" value="C:nucleus"/>
    <property type="evidence" value="ECO:0007669"/>
    <property type="project" value="InterPro"/>
</dbReference>
<dbReference type="EMBL" id="KQ030535">
    <property type="protein sequence ID" value="KJZ73359.1"/>
    <property type="molecule type" value="Genomic_DNA"/>
</dbReference>
<feature type="binding site" evidence="2">
    <location>
        <position position="219"/>
    </location>
    <ligand>
        <name>substrate</name>
    </ligand>
</feature>
<dbReference type="GO" id="GO:0003697">
    <property type="term" value="F:single-stranded DNA binding"/>
    <property type="evidence" value="ECO:0007669"/>
    <property type="project" value="TreeGrafter"/>
</dbReference>
<dbReference type="GO" id="GO:0017005">
    <property type="term" value="F:3'-tyrosyl-DNA phosphodiesterase activity"/>
    <property type="evidence" value="ECO:0007669"/>
    <property type="project" value="TreeGrafter"/>
</dbReference>
<dbReference type="Pfam" id="PF06087">
    <property type="entry name" value="Tyr-DNA_phospho"/>
    <property type="match status" value="1"/>
</dbReference>
<feature type="domain" description="PLD phosphodiesterase" evidence="5">
    <location>
        <begin position="446"/>
        <end position="488"/>
    </location>
</feature>
<dbReference type="InterPro" id="IPR001736">
    <property type="entry name" value="PLipase_D/transphosphatidylase"/>
</dbReference>
<dbReference type="SUPFAM" id="SSF56024">
    <property type="entry name" value="Phospholipase D/nuclease"/>
    <property type="match status" value="2"/>
</dbReference>
<dbReference type="Proteomes" id="UP000054481">
    <property type="component" value="Unassembled WGS sequence"/>
</dbReference>
<dbReference type="AlphaFoldDB" id="A0A0F8A4C9"/>
<reference evidence="6 7" key="1">
    <citation type="journal article" date="2014" name="Genome Biol. Evol.">
        <title>Comparative genomics and transcriptomics analyses reveal divergent lifestyle features of nematode endoparasitic fungus Hirsutella minnesotensis.</title>
        <authorList>
            <person name="Lai Y."/>
            <person name="Liu K."/>
            <person name="Zhang X."/>
            <person name="Zhang X."/>
            <person name="Li K."/>
            <person name="Wang N."/>
            <person name="Shu C."/>
            <person name="Wu Y."/>
            <person name="Wang C."/>
            <person name="Bushley K.E."/>
            <person name="Xiang M."/>
            <person name="Liu X."/>
        </authorList>
    </citation>
    <scope>NUCLEOTIDE SEQUENCE [LARGE SCALE GENOMIC DNA]</scope>
    <source>
        <strain evidence="6 7">3608</strain>
    </source>
</reference>
<dbReference type="GO" id="GO:0006281">
    <property type="term" value="P:DNA repair"/>
    <property type="evidence" value="ECO:0007669"/>
    <property type="project" value="InterPro"/>
</dbReference>
<sequence>MTGPEPTATDENPDWDDDEALRVAIALSLQDQRQGSPPVTQAHEARSVELADRPVSPSPVASLNMHSLNRRKMEEERLARLAKKRPRCPSDDDDVVEVPPPTKRPSHTPAQGPAPQLESAVPFPDGVVKRTWVRGYPRSGNDIKIEEIFQRDKLVLAMLSSFQWDEEWILSKIDITRTKLLLAAFATDEAQKDSMRANVPPNVKFCFPQMHGPGSMHSKLQLLKFPQHLRVVVPTGNLVPYDWGETGVMENMVFLIDLPRKAEESTSQPTLFQSELERFLRAMGVDEKMVCSLASYDFSRTASLGFVHSSPGGHTGESLKRTGYCGLGTTIASLGLTTTEPVEVDVACASLGSIKCDLVEAMYNACQGDNGMKEYNKRANRKAGDKQPGPSKLLQDRFRIYFPTKQTVSDSRGGNGAAGTICIQARWWRAPDFPRALVRDCVNTRKGLLMHSKLIFVRKAQGSYQGPQPEISWAGWAYVGSANLSESAWGRMVKDRQSGNPKMSCRNWECGVVIPVRQTSSGSGDATDLHVFDDSVPVPMQVPGRKYGPNEEPWFYAGA</sequence>
<evidence type="ECO:0000256" key="4">
    <source>
        <dbReference type="SAM" id="MobiDB-lite"/>
    </source>
</evidence>